<organism evidence="1 2">
    <name type="scientific">Dendrothele bispora (strain CBS 962.96)</name>
    <dbReference type="NCBI Taxonomy" id="1314807"/>
    <lineage>
        <taxon>Eukaryota</taxon>
        <taxon>Fungi</taxon>
        <taxon>Dikarya</taxon>
        <taxon>Basidiomycota</taxon>
        <taxon>Agaricomycotina</taxon>
        <taxon>Agaricomycetes</taxon>
        <taxon>Agaricomycetidae</taxon>
        <taxon>Agaricales</taxon>
        <taxon>Agaricales incertae sedis</taxon>
        <taxon>Dendrothele</taxon>
    </lineage>
</organism>
<evidence type="ECO:0000313" key="2">
    <source>
        <dbReference type="Proteomes" id="UP000297245"/>
    </source>
</evidence>
<dbReference type="EMBL" id="ML179370">
    <property type="protein sequence ID" value="THU89358.1"/>
    <property type="molecule type" value="Genomic_DNA"/>
</dbReference>
<dbReference type="Proteomes" id="UP000297245">
    <property type="component" value="Unassembled WGS sequence"/>
</dbReference>
<evidence type="ECO:0000313" key="1">
    <source>
        <dbReference type="EMBL" id="THU89358.1"/>
    </source>
</evidence>
<reference evidence="1 2" key="1">
    <citation type="journal article" date="2019" name="Nat. Ecol. Evol.">
        <title>Megaphylogeny resolves global patterns of mushroom evolution.</title>
        <authorList>
            <person name="Varga T."/>
            <person name="Krizsan K."/>
            <person name="Foldi C."/>
            <person name="Dima B."/>
            <person name="Sanchez-Garcia M."/>
            <person name="Sanchez-Ramirez S."/>
            <person name="Szollosi G.J."/>
            <person name="Szarkandi J.G."/>
            <person name="Papp V."/>
            <person name="Albert L."/>
            <person name="Andreopoulos W."/>
            <person name="Angelini C."/>
            <person name="Antonin V."/>
            <person name="Barry K.W."/>
            <person name="Bougher N.L."/>
            <person name="Buchanan P."/>
            <person name="Buyck B."/>
            <person name="Bense V."/>
            <person name="Catcheside P."/>
            <person name="Chovatia M."/>
            <person name="Cooper J."/>
            <person name="Damon W."/>
            <person name="Desjardin D."/>
            <person name="Finy P."/>
            <person name="Geml J."/>
            <person name="Haridas S."/>
            <person name="Hughes K."/>
            <person name="Justo A."/>
            <person name="Karasinski D."/>
            <person name="Kautmanova I."/>
            <person name="Kiss B."/>
            <person name="Kocsube S."/>
            <person name="Kotiranta H."/>
            <person name="LaButti K.M."/>
            <person name="Lechner B.E."/>
            <person name="Liimatainen K."/>
            <person name="Lipzen A."/>
            <person name="Lukacs Z."/>
            <person name="Mihaltcheva S."/>
            <person name="Morgado L.N."/>
            <person name="Niskanen T."/>
            <person name="Noordeloos M.E."/>
            <person name="Ohm R.A."/>
            <person name="Ortiz-Santana B."/>
            <person name="Ovrebo C."/>
            <person name="Racz N."/>
            <person name="Riley R."/>
            <person name="Savchenko A."/>
            <person name="Shiryaev A."/>
            <person name="Soop K."/>
            <person name="Spirin V."/>
            <person name="Szebenyi C."/>
            <person name="Tomsovsky M."/>
            <person name="Tulloss R.E."/>
            <person name="Uehling J."/>
            <person name="Grigoriev I.V."/>
            <person name="Vagvolgyi C."/>
            <person name="Papp T."/>
            <person name="Martin F.M."/>
            <person name="Miettinen O."/>
            <person name="Hibbett D.S."/>
            <person name="Nagy L.G."/>
        </authorList>
    </citation>
    <scope>NUCLEOTIDE SEQUENCE [LARGE SCALE GENOMIC DNA]</scope>
    <source>
        <strain evidence="1 2">CBS 962.96</strain>
    </source>
</reference>
<keyword evidence="2" id="KW-1185">Reference proteome</keyword>
<accession>A0A4S8LL17</accession>
<proteinExistence type="predicted"/>
<dbReference type="AlphaFoldDB" id="A0A4S8LL17"/>
<gene>
    <name evidence="1" type="ORF">K435DRAFT_289896</name>
</gene>
<name>A0A4S8LL17_DENBC</name>
<sequence length="158" mass="18178">MIQASQFNSWHIIDINRDGCIHVVLPQLRVRVSLKKGVTWCSYCCVRIPTDSNVTTTLSLFFFQPRSLPRKNATLLSTRVRRREWSSVFIKPPFFLYLGRACLSILPPSVFFGVVVQRTSDSRHSSVRSIHVYIHQPTTGSYLPSNPIHLYNNNKEKS</sequence>
<protein>
    <submittedName>
        <fullName evidence="1">Uncharacterized protein</fullName>
    </submittedName>
</protein>